<evidence type="ECO:0000256" key="1">
    <source>
        <dbReference type="SAM" id="MobiDB-lite"/>
    </source>
</evidence>
<comment type="caution">
    <text evidence="2">The sequence shown here is derived from an EMBL/GenBank/DDBJ whole genome shotgun (WGS) entry which is preliminary data.</text>
</comment>
<evidence type="ECO:0000313" key="2">
    <source>
        <dbReference type="EMBL" id="CAI2174407.1"/>
    </source>
</evidence>
<organism evidence="2 3">
    <name type="scientific">Funneliformis geosporum</name>
    <dbReference type="NCBI Taxonomy" id="1117311"/>
    <lineage>
        <taxon>Eukaryota</taxon>
        <taxon>Fungi</taxon>
        <taxon>Fungi incertae sedis</taxon>
        <taxon>Mucoromycota</taxon>
        <taxon>Glomeromycotina</taxon>
        <taxon>Glomeromycetes</taxon>
        <taxon>Glomerales</taxon>
        <taxon>Glomeraceae</taxon>
        <taxon>Funneliformis</taxon>
    </lineage>
</organism>
<reference evidence="2" key="1">
    <citation type="submission" date="2022-08" db="EMBL/GenBank/DDBJ databases">
        <authorList>
            <person name="Kallberg Y."/>
            <person name="Tangrot J."/>
            <person name="Rosling A."/>
        </authorList>
    </citation>
    <scope>NUCLEOTIDE SEQUENCE</scope>
    <source>
        <strain evidence="2">Wild A</strain>
    </source>
</reference>
<accession>A0A9W4SM30</accession>
<feature type="compositionally biased region" description="Acidic residues" evidence="1">
    <location>
        <begin position="1"/>
        <end position="11"/>
    </location>
</feature>
<dbReference type="Proteomes" id="UP001153678">
    <property type="component" value="Unassembled WGS sequence"/>
</dbReference>
<name>A0A9W4SM30_9GLOM</name>
<gene>
    <name evidence="2" type="ORF">FWILDA_LOCUS6578</name>
</gene>
<evidence type="ECO:0000313" key="3">
    <source>
        <dbReference type="Proteomes" id="UP001153678"/>
    </source>
</evidence>
<feature type="region of interest" description="Disordered" evidence="1">
    <location>
        <begin position="1"/>
        <end position="23"/>
    </location>
</feature>
<protein>
    <submittedName>
        <fullName evidence="2">12850_t:CDS:1</fullName>
    </submittedName>
</protein>
<keyword evidence="3" id="KW-1185">Reference proteome</keyword>
<proteinExistence type="predicted"/>
<sequence>MEKSVEDDEVGSNEMGRSSADEMDRTLWKFIDKMDRQEEESDNEIKCEAQFK</sequence>
<dbReference type="EMBL" id="CAMKVN010001207">
    <property type="protein sequence ID" value="CAI2174407.1"/>
    <property type="molecule type" value="Genomic_DNA"/>
</dbReference>
<dbReference type="AlphaFoldDB" id="A0A9W4SM30"/>